<dbReference type="EMBL" id="LZZM01000020">
    <property type="protein sequence ID" value="OOM82314.1"/>
    <property type="molecule type" value="Genomic_DNA"/>
</dbReference>
<evidence type="ECO:0008006" key="4">
    <source>
        <dbReference type="Google" id="ProtNLM"/>
    </source>
</evidence>
<dbReference type="Proteomes" id="UP000190890">
    <property type="component" value="Unassembled WGS sequence"/>
</dbReference>
<evidence type="ECO:0000313" key="2">
    <source>
        <dbReference type="EMBL" id="OOM82314.1"/>
    </source>
</evidence>
<feature type="region of interest" description="Disordered" evidence="1">
    <location>
        <begin position="105"/>
        <end position="133"/>
    </location>
</feature>
<dbReference type="InterPro" id="IPR006517">
    <property type="entry name" value="Phage_terminase_lsu-like_C"/>
</dbReference>
<sequence length="133" mass="15229">MLYTQEGMEKTEPATAKMMHEDGVNKADIESNNGGEGFARNVKKILRYTFNSNKAVIKPFHQSKNKQARILSNATWVMDHIYYPVNWKDKWPEYHDAMIKYQREGKNKHDDAPDATTGIAEKISNPNGMGILK</sequence>
<dbReference type="AlphaFoldDB" id="A0A1S8TX80"/>
<accession>A0A1S8TX80</accession>
<gene>
    <name evidence="2" type="ORF">CLPUN_03150</name>
</gene>
<reference evidence="2 3" key="1">
    <citation type="submission" date="2016-05" db="EMBL/GenBank/DDBJ databases">
        <title>Microbial solvent formation.</title>
        <authorList>
            <person name="Poehlein A."/>
            <person name="Montoya Solano J.D."/>
            <person name="Flitsch S."/>
            <person name="Krabben P."/>
            <person name="Duerre P."/>
            <person name="Daniel R."/>
        </authorList>
    </citation>
    <scope>NUCLEOTIDE SEQUENCE [LARGE SCALE GENOMIC DNA]</scope>
    <source>
        <strain evidence="2 3">DSM 2619</strain>
    </source>
</reference>
<keyword evidence="3" id="KW-1185">Reference proteome</keyword>
<protein>
    <recommendedName>
        <fullName evidence="4">Terminase-like family protein</fullName>
    </recommendedName>
</protein>
<comment type="caution">
    <text evidence="2">The sequence shown here is derived from an EMBL/GenBank/DDBJ whole genome shotgun (WGS) entry which is preliminary data.</text>
</comment>
<organism evidence="2 3">
    <name type="scientific">Clostridium puniceum</name>
    <dbReference type="NCBI Taxonomy" id="29367"/>
    <lineage>
        <taxon>Bacteria</taxon>
        <taxon>Bacillati</taxon>
        <taxon>Bacillota</taxon>
        <taxon>Clostridia</taxon>
        <taxon>Eubacteriales</taxon>
        <taxon>Clostridiaceae</taxon>
        <taxon>Clostridium</taxon>
    </lineage>
</organism>
<dbReference type="STRING" id="29367.CLPUN_03150"/>
<name>A0A1S8TX80_9CLOT</name>
<proteinExistence type="predicted"/>
<evidence type="ECO:0000313" key="3">
    <source>
        <dbReference type="Proteomes" id="UP000190890"/>
    </source>
</evidence>
<dbReference type="NCBIfam" id="TIGR01630">
    <property type="entry name" value="psiM2_ORF9"/>
    <property type="match status" value="1"/>
</dbReference>
<evidence type="ECO:0000256" key="1">
    <source>
        <dbReference type="SAM" id="MobiDB-lite"/>
    </source>
</evidence>